<sequence length="169" mass="18567">MVRQRVNEVLAEVKDRLIEAFVEDHTSQEVAFSFSLGVFITALPSLGTGLLVFVVLAYLFDRLSKIALFASVVVLNPVVKWGVYGASYSLGRFILGPAPGVTFTNADVSLSAGPDLLVRLWLGNLILATLFAIIGYLLALRIVNEFRRRVRSDDHPQVGFPTETTPSEE</sequence>
<dbReference type="AlphaFoldDB" id="A0A6B0T5X5"/>
<proteinExistence type="predicted"/>
<evidence type="ECO:0000313" key="3">
    <source>
        <dbReference type="EMBL" id="MXR50280.1"/>
    </source>
</evidence>
<dbReference type="InterPro" id="IPR018639">
    <property type="entry name" value="DUF2062"/>
</dbReference>
<evidence type="ECO:0000256" key="1">
    <source>
        <dbReference type="SAM" id="Phobius"/>
    </source>
</evidence>
<evidence type="ECO:0000313" key="4">
    <source>
        <dbReference type="Proteomes" id="UP000466535"/>
    </source>
</evidence>
<feature type="transmembrane region" description="Helical" evidence="1">
    <location>
        <begin position="66"/>
        <end position="84"/>
    </location>
</feature>
<feature type="transmembrane region" description="Helical" evidence="1">
    <location>
        <begin position="120"/>
        <end position="143"/>
    </location>
</feature>
<reference evidence="3 4" key="1">
    <citation type="submission" date="2019-12" db="EMBL/GenBank/DDBJ databases">
        <title>Isolation and characterization of three novel carbon monoxide-oxidizing members of Halobacteria from salione crusts and soils.</title>
        <authorList>
            <person name="Myers M.R."/>
            <person name="King G.M."/>
        </authorList>
    </citation>
    <scope>NUCLEOTIDE SEQUENCE [LARGE SCALE GENOMIC DNA]</scope>
    <source>
        <strain evidence="3 4">WSH3</strain>
    </source>
</reference>
<dbReference type="Proteomes" id="UP000466535">
    <property type="component" value="Unassembled WGS sequence"/>
</dbReference>
<comment type="caution">
    <text evidence="3">The sequence shown here is derived from an EMBL/GenBank/DDBJ whole genome shotgun (WGS) entry which is preliminary data.</text>
</comment>
<accession>A0A6B0T5X5</accession>
<organism evidence="3 4">
    <name type="scientific">Halovenus carboxidivorans</name>
    <dbReference type="NCBI Taxonomy" id="2692199"/>
    <lineage>
        <taxon>Archaea</taxon>
        <taxon>Methanobacteriati</taxon>
        <taxon>Methanobacteriota</taxon>
        <taxon>Stenosarchaea group</taxon>
        <taxon>Halobacteria</taxon>
        <taxon>Halobacteriales</taxon>
        <taxon>Haloarculaceae</taxon>
        <taxon>Halovenus</taxon>
    </lineage>
</organism>
<name>A0A6B0T5X5_9EURY</name>
<keyword evidence="1" id="KW-1133">Transmembrane helix</keyword>
<dbReference type="OrthoDB" id="270523at2157"/>
<dbReference type="PANTHER" id="PTHR40547:SF1">
    <property type="entry name" value="SLL0298 PROTEIN"/>
    <property type="match status" value="1"/>
</dbReference>
<feature type="transmembrane region" description="Helical" evidence="1">
    <location>
        <begin position="34"/>
        <end position="59"/>
    </location>
</feature>
<protein>
    <submittedName>
        <fullName evidence="3">DUF2062 domain-containing protein</fullName>
    </submittedName>
</protein>
<gene>
    <name evidence="3" type="ORF">GRX03_01470</name>
</gene>
<dbReference type="Pfam" id="PF09835">
    <property type="entry name" value="DUF2062"/>
    <property type="match status" value="1"/>
</dbReference>
<keyword evidence="4" id="KW-1185">Reference proteome</keyword>
<dbReference type="RefSeq" id="WP_159762428.1">
    <property type="nucleotide sequence ID" value="NZ_WUUT01000001.1"/>
</dbReference>
<evidence type="ECO:0000259" key="2">
    <source>
        <dbReference type="Pfam" id="PF09835"/>
    </source>
</evidence>
<feature type="domain" description="DUF2062" evidence="2">
    <location>
        <begin position="14"/>
        <end position="149"/>
    </location>
</feature>
<keyword evidence="1" id="KW-0472">Membrane</keyword>
<dbReference type="PANTHER" id="PTHR40547">
    <property type="entry name" value="SLL0298 PROTEIN"/>
    <property type="match status" value="1"/>
</dbReference>
<dbReference type="EMBL" id="WUUT01000001">
    <property type="protein sequence ID" value="MXR50280.1"/>
    <property type="molecule type" value="Genomic_DNA"/>
</dbReference>
<keyword evidence="1" id="KW-0812">Transmembrane</keyword>